<organism evidence="1 2">
    <name type="scientific">Hassallia byssoidea VB512170</name>
    <dbReference type="NCBI Taxonomy" id="1304833"/>
    <lineage>
        <taxon>Bacteria</taxon>
        <taxon>Bacillati</taxon>
        <taxon>Cyanobacteriota</taxon>
        <taxon>Cyanophyceae</taxon>
        <taxon>Nostocales</taxon>
        <taxon>Tolypothrichaceae</taxon>
        <taxon>Hassallia</taxon>
    </lineage>
</organism>
<keyword evidence="2" id="KW-1185">Reference proteome</keyword>
<proteinExistence type="predicted"/>
<gene>
    <name evidence="1" type="ORF">PI95_034625</name>
</gene>
<reference evidence="1 2" key="1">
    <citation type="journal article" date="2015" name="Genome Announc.">
        <title>Draft Genome Sequence of Cyanobacterium Hassallia byssoidea Strain VB512170, Isolated from Monuments in India.</title>
        <authorList>
            <person name="Singh D."/>
            <person name="Chandrababunaidu M.M."/>
            <person name="Panda A."/>
            <person name="Sen D."/>
            <person name="Bhattacharyya S."/>
            <person name="Adhikary S.P."/>
            <person name="Tripathy S."/>
        </authorList>
    </citation>
    <scope>NUCLEOTIDE SEQUENCE [LARGE SCALE GENOMIC DNA]</scope>
    <source>
        <strain evidence="1 2">VB512170</strain>
    </source>
</reference>
<evidence type="ECO:0000313" key="1">
    <source>
        <dbReference type="EMBL" id="NEU77458.1"/>
    </source>
</evidence>
<evidence type="ECO:0000313" key="2">
    <source>
        <dbReference type="Proteomes" id="UP000031549"/>
    </source>
</evidence>
<dbReference type="Proteomes" id="UP000031549">
    <property type="component" value="Unassembled WGS sequence"/>
</dbReference>
<protein>
    <submittedName>
        <fullName evidence="1">Uncharacterized protein</fullName>
    </submittedName>
</protein>
<accession>A0A846HLZ8</accession>
<dbReference type="AlphaFoldDB" id="A0A846HLZ8"/>
<comment type="caution">
    <text evidence="1">The sequence shown here is derived from an EMBL/GenBank/DDBJ whole genome shotgun (WGS) entry which is preliminary data.</text>
</comment>
<name>A0A846HLZ8_9CYAN</name>
<dbReference type="EMBL" id="JTCM02000203">
    <property type="protein sequence ID" value="NEU77458.1"/>
    <property type="molecule type" value="Genomic_DNA"/>
</dbReference>
<dbReference type="RefSeq" id="WP_163519474.1">
    <property type="nucleotide sequence ID" value="NZ_JTCM02000203.1"/>
</dbReference>
<sequence length="57" mass="6276">MSYPIFHKCLRNAIASTNPFSVTWVATLKPAFRKCVATDGIVKQDGKSDNSTSYLPV</sequence>